<comment type="similarity">
    <text evidence="1">Belongs to the C/M/P thioester hydrolase family.</text>
</comment>
<evidence type="ECO:0000313" key="5">
    <source>
        <dbReference type="EMBL" id="GAA0857272.1"/>
    </source>
</evidence>
<proteinExistence type="inferred from homology"/>
<dbReference type="PANTHER" id="PTHR11066:SF34">
    <property type="entry name" value="ACYL-COENZYME A THIOESTERASE 8"/>
    <property type="match status" value="1"/>
</dbReference>
<evidence type="ECO:0000256" key="1">
    <source>
        <dbReference type="ARBA" id="ARBA00006538"/>
    </source>
</evidence>
<feature type="domain" description="Acyl-CoA thioesterase-like C-terminal" evidence="4">
    <location>
        <begin position="136"/>
        <end position="265"/>
    </location>
</feature>
<dbReference type="Gene3D" id="2.40.160.210">
    <property type="entry name" value="Acyl-CoA thioesterase, double hotdog domain"/>
    <property type="match status" value="1"/>
</dbReference>
<dbReference type="RefSeq" id="WP_343859963.1">
    <property type="nucleotide sequence ID" value="NZ_BAAAFD010000006.1"/>
</dbReference>
<accession>A0ABP3WZY5</accession>
<name>A0ABP3WZY5_9ALTE</name>
<dbReference type="Proteomes" id="UP001500359">
    <property type="component" value="Unassembled WGS sequence"/>
</dbReference>
<gene>
    <name evidence="5" type="ORF">GCM10009114_22370</name>
</gene>
<dbReference type="InterPro" id="IPR003703">
    <property type="entry name" value="Acyl_CoA_thio"/>
</dbReference>
<evidence type="ECO:0000259" key="3">
    <source>
        <dbReference type="Pfam" id="PF13622"/>
    </source>
</evidence>
<dbReference type="CDD" id="cd03445">
    <property type="entry name" value="Thioesterase_II_repeat2"/>
    <property type="match status" value="1"/>
</dbReference>
<dbReference type="SUPFAM" id="SSF54637">
    <property type="entry name" value="Thioesterase/thiol ester dehydrase-isomerase"/>
    <property type="match status" value="2"/>
</dbReference>
<sequence length="269" mass="30294">MTVDQLLSQARNHSENPLEVPHLLITKEWAQGRTAFGGVSAAMVYAAIKQQVSNDRVMRSFNCNFVGPLQVDSPFTIEIDILRQGKNVTQVIAKAIQNQQVALLCQSCFGVGRESKIVVENDDNHQMTIPKKAKFIPQIPKITPKFLRHFDLSIVEGALPFTGSKIDKIDGWMRFKQPPAQMQDAHLIALIDAWPPTVLQLLKWPAPASTMSWNVEFLHPHQQWQPSDWFAYAARTRQAGEGYAHTEANIWDQQGKLVALSRQTVGIFD</sequence>
<keyword evidence="6" id="KW-1185">Reference proteome</keyword>
<reference evidence="6" key="1">
    <citation type="journal article" date="2019" name="Int. J. Syst. Evol. Microbiol.">
        <title>The Global Catalogue of Microorganisms (GCM) 10K type strain sequencing project: providing services to taxonomists for standard genome sequencing and annotation.</title>
        <authorList>
            <consortium name="The Broad Institute Genomics Platform"/>
            <consortium name="The Broad Institute Genome Sequencing Center for Infectious Disease"/>
            <person name="Wu L."/>
            <person name="Ma J."/>
        </authorList>
    </citation>
    <scope>NUCLEOTIDE SEQUENCE [LARGE SCALE GENOMIC DNA]</scope>
    <source>
        <strain evidence="6">JCM 15896</strain>
    </source>
</reference>
<feature type="domain" description="Acyl-CoA thioesterase-like N-terminal HotDog" evidence="3">
    <location>
        <begin position="27"/>
        <end position="109"/>
    </location>
</feature>
<evidence type="ECO:0000313" key="6">
    <source>
        <dbReference type="Proteomes" id="UP001500359"/>
    </source>
</evidence>
<dbReference type="Pfam" id="PF13622">
    <property type="entry name" value="4HBT_3"/>
    <property type="match status" value="1"/>
</dbReference>
<evidence type="ECO:0000259" key="4">
    <source>
        <dbReference type="Pfam" id="PF20789"/>
    </source>
</evidence>
<dbReference type="CDD" id="cd03444">
    <property type="entry name" value="Thioesterase_II_repeat1"/>
    <property type="match status" value="1"/>
</dbReference>
<protein>
    <submittedName>
        <fullName evidence="5">Thioesterase family protein</fullName>
    </submittedName>
</protein>
<dbReference type="InterPro" id="IPR049449">
    <property type="entry name" value="TesB_ACOT8-like_N"/>
</dbReference>
<dbReference type="Pfam" id="PF20789">
    <property type="entry name" value="4HBT_3C"/>
    <property type="match status" value="1"/>
</dbReference>
<dbReference type="InterPro" id="IPR029069">
    <property type="entry name" value="HotDog_dom_sf"/>
</dbReference>
<dbReference type="InterPro" id="IPR042171">
    <property type="entry name" value="Acyl-CoA_hotdog"/>
</dbReference>
<comment type="caution">
    <text evidence="5">The sequence shown here is derived from an EMBL/GenBank/DDBJ whole genome shotgun (WGS) entry which is preliminary data.</text>
</comment>
<dbReference type="InterPro" id="IPR049450">
    <property type="entry name" value="ACOT8-like_C"/>
</dbReference>
<keyword evidence="2" id="KW-0378">Hydrolase</keyword>
<organism evidence="5 6">
    <name type="scientific">Aliiglaciecola litoralis</name>
    <dbReference type="NCBI Taxonomy" id="582857"/>
    <lineage>
        <taxon>Bacteria</taxon>
        <taxon>Pseudomonadati</taxon>
        <taxon>Pseudomonadota</taxon>
        <taxon>Gammaproteobacteria</taxon>
        <taxon>Alteromonadales</taxon>
        <taxon>Alteromonadaceae</taxon>
        <taxon>Aliiglaciecola</taxon>
    </lineage>
</organism>
<dbReference type="PANTHER" id="PTHR11066">
    <property type="entry name" value="ACYL-COA THIOESTERASE"/>
    <property type="match status" value="1"/>
</dbReference>
<evidence type="ECO:0000256" key="2">
    <source>
        <dbReference type="ARBA" id="ARBA00022801"/>
    </source>
</evidence>
<dbReference type="EMBL" id="BAAAFD010000006">
    <property type="protein sequence ID" value="GAA0857272.1"/>
    <property type="molecule type" value="Genomic_DNA"/>
</dbReference>